<proteinExistence type="predicted"/>
<dbReference type="EMBL" id="FLTS01000001">
    <property type="protein sequence ID" value="SBV37905.1"/>
    <property type="molecule type" value="Genomic_DNA"/>
</dbReference>
<evidence type="ECO:0008006" key="3">
    <source>
        <dbReference type="Google" id="ProtNLM"/>
    </source>
</evidence>
<reference evidence="2" key="1">
    <citation type="submission" date="2016-03" db="EMBL/GenBank/DDBJ databases">
        <authorList>
            <person name="Ploux O."/>
        </authorList>
    </citation>
    <scope>NUCLEOTIDE SEQUENCE</scope>
    <source>
        <strain evidence="2">UC10</strain>
    </source>
</reference>
<evidence type="ECO:0000313" key="2">
    <source>
        <dbReference type="EMBL" id="SBV37905.1"/>
    </source>
</evidence>
<organism evidence="2">
    <name type="scientific">uncultured Stenotrophomonas sp</name>
    <dbReference type="NCBI Taxonomy" id="165438"/>
    <lineage>
        <taxon>Bacteria</taxon>
        <taxon>Pseudomonadati</taxon>
        <taxon>Pseudomonadota</taxon>
        <taxon>Gammaproteobacteria</taxon>
        <taxon>Lysobacterales</taxon>
        <taxon>Lysobacteraceae</taxon>
        <taxon>Stenotrophomonas</taxon>
        <taxon>environmental samples</taxon>
    </lineage>
</organism>
<keyword evidence="1" id="KW-0472">Membrane</keyword>
<sequence>MALPCPLELALPAAVCRWLQMCRGRAGDRLAERLVRSCMRPARLPEPLWNHTVAVLAALAVLSLLARLLWQLPETRSMRQEARIQLRWLPPSSAQALPMPATDPVMATGAAALSMPARPVQAIAPPADATAPDAASPAWSRNLYSGNGRVTLAPDTVGESAQKSAVERVFEHRDELATGVGERATAGLFSKRPAGTPQSLAQRMIYGEDIQPAQARRPPEVAFNPALHERPADLGSAATGDAYKAAPIRHEPVPGLDGTASRRIRTAIGELERRYPRCTAGDRQRWLAPVLQHLDALQRLEYRYTHGADPVEAEHSLPAAADSAHDLARRGLWEAERQMRTCG</sequence>
<keyword evidence="1" id="KW-1133">Transmembrane helix</keyword>
<feature type="transmembrane region" description="Helical" evidence="1">
    <location>
        <begin position="48"/>
        <end position="70"/>
    </location>
</feature>
<gene>
    <name evidence="2" type="ORF">STPYR_12848</name>
</gene>
<protein>
    <recommendedName>
        <fullName evidence="3">Transmembrane protein</fullName>
    </recommendedName>
</protein>
<evidence type="ECO:0000256" key="1">
    <source>
        <dbReference type="SAM" id="Phobius"/>
    </source>
</evidence>
<name>A0A1Y5Q9H5_9GAMM</name>
<dbReference type="AlphaFoldDB" id="A0A1Y5Q9H5"/>
<accession>A0A1Y5Q9H5</accession>
<keyword evidence="1" id="KW-0812">Transmembrane</keyword>